<evidence type="ECO:0000313" key="1">
    <source>
        <dbReference type="EMBL" id="NEZ65597.1"/>
    </source>
</evidence>
<sequence length="190" mass="21273">MAMGRKRTTTFTVLNPSLALASEKLRTIWASKGLSLEDMALEINEAAGEEVCNRDSLSRFLWAGTDVNKGLSRPAAFNKMMMFCADYFGVDRKEIKNAMDAEVLRQKFLAELGLSQVKPGQLISALEARNDINKTHTKKLRLWLNGGTIDEVLYRLLPAAMAALEFVTGNEYDEETLMEWKALIPNPPDD</sequence>
<proteinExistence type="predicted"/>
<accession>A0A6M0SAU0</accession>
<gene>
    <name evidence="1" type="ORF">D0962_23045</name>
</gene>
<name>A0A6M0SAU0_9CYAN</name>
<dbReference type="Proteomes" id="UP000473574">
    <property type="component" value="Unassembled WGS sequence"/>
</dbReference>
<dbReference type="AlphaFoldDB" id="A0A6M0SAU0"/>
<reference evidence="1 2" key="1">
    <citation type="journal article" date="2020" name="Microb. Ecol.">
        <title>Ecogenomics of the Marine Benthic Filamentous Cyanobacterium Adonisia.</title>
        <authorList>
            <person name="Walter J.M."/>
            <person name="Coutinho F.H."/>
            <person name="Leomil L."/>
            <person name="Hargreaves P.I."/>
            <person name="Campeao M.E."/>
            <person name="Vieira V.V."/>
            <person name="Silva B.S."/>
            <person name="Fistarol G.O."/>
            <person name="Salomon P.S."/>
            <person name="Sawabe T."/>
            <person name="Mino S."/>
            <person name="Hosokawa M."/>
            <person name="Miyashita H."/>
            <person name="Maruyama F."/>
            <person name="van Verk M.C."/>
            <person name="Dutilh B.E."/>
            <person name="Thompson C.C."/>
            <person name="Thompson F.L."/>
        </authorList>
    </citation>
    <scope>NUCLEOTIDE SEQUENCE [LARGE SCALE GENOMIC DNA]</scope>
    <source>
        <strain evidence="1 2">CCMR0082</strain>
    </source>
</reference>
<organism evidence="1 2">
    <name type="scientific">Adonisia turfae CCMR0082</name>
    <dbReference type="NCBI Taxonomy" id="2304604"/>
    <lineage>
        <taxon>Bacteria</taxon>
        <taxon>Bacillati</taxon>
        <taxon>Cyanobacteriota</taxon>
        <taxon>Adonisia</taxon>
        <taxon>Adonisia turfae</taxon>
    </lineage>
</organism>
<evidence type="ECO:0000313" key="2">
    <source>
        <dbReference type="Proteomes" id="UP000473574"/>
    </source>
</evidence>
<comment type="caution">
    <text evidence="1">The sequence shown here is derived from an EMBL/GenBank/DDBJ whole genome shotgun (WGS) entry which is preliminary data.</text>
</comment>
<dbReference type="EMBL" id="QZCE01000002">
    <property type="protein sequence ID" value="NEZ65597.1"/>
    <property type="molecule type" value="Genomic_DNA"/>
</dbReference>
<protein>
    <submittedName>
        <fullName evidence="1">Uncharacterized protein</fullName>
    </submittedName>
</protein>